<keyword evidence="1" id="KW-0812">Transmembrane</keyword>
<feature type="transmembrane region" description="Helical" evidence="1">
    <location>
        <begin position="6"/>
        <end position="24"/>
    </location>
</feature>
<protein>
    <submittedName>
        <fullName evidence="2">Uncharacterized protein</fullName>
    </submittedName>
</protein>
<reference evidence="2" key="1">
    <citation type="submission" date="2018-05" db="EMBL/GenBank/DDBJ databases">
        <authorList>
            <person name="Lanie J.A."/>
            <person name="Ng W.-L."/>
            <person name="Kazmierczak K.M."/>
            <person name="Andrzejewski T.M."/>
            <person name="Davidsen T.M."/>
            <person name="Wayne K.J."/>
            <person name="Tettelin H."/>
            <person name="Glass J.I."/>
            <person name="Rusch D."/>
            <person name="Podicherti R."/>
            <person name="Tsui H.-C.T."/>
            <person name="Winkler M.E."/>
        </authorList>
    </citation>
    <scope>NUCLEOTIDE SEQUENCE</scope>
</reference>
<dbReference type="PROSITE" id="PS51257">
    <property type="entry name" value="PROKAR_LIPOPROTEIN"/>
    <property type="match status" value="1"/>
</dbReference>
<keyword evidence="1" id="KW-1133">Transmembrane helix</keyword>
<evidence type="ECO:0000256" key="1">
    <source>
        <dbReference type="SAM" id="Phobius"/>
    </source>
</evidence>
<dbReference type="AlphaFoldDB" id="A0A381X5K7"/>
<dbReference type="EMBL" id="UINC01013840">
    <property type="protein sequence ID" value="SVA59503.1"/>
    <property type="molecule type" value="Genomic_DNA"/>
</dbReference>
<keyword evidence="1" id="KW-0472">Membrane</keyword>
<name>A0A381X5K7_9ZZZZ</name>
<accession>A0A381X5K7</accession>
<evidence type="ECO:0000313" key="2">
    <source>
        <dbReference type="EMBL" id="SVA59503.1"/>
    </source>
</evidence>
<gene>
    <name evidence="2" type="ORF">METZ01_LOCUS112357</name>
</gene>
<sequence>MNNIRTYLFIFFIALLIAGCSRLFQDYQDETFAMDENDVAACKIFGADSLSVGRIIDGLMDTSFTSRADSISFILQDSFKVVTVSENHPWQITLESDTSFMVLSLPSVSLNTNIYINDPINIHVYSTTGQALEPESRSPSLTMIAGCSEIRAFYNFNLSSGNYLIKVTADDLNNTLFVLLGND</sequence>
<organism evidence="2">
    <name type="scientific">marine metagenome</name>
    <dbReference type="NCBI Taxonomy" id="408172"/>
    <lineage>
        <taxon>unclassified sequences</taxon>
        <taxon>metagenomes</taxon>
        <taxon>ecological metagenomes</taxon>
    </lineage>
</organism>
<proteinExistence type="predicted"/>